<evidence type="ECO:0000256" key="1">
    <source>
        <dbReference type="ARBA" id="ARBA00008335"/>
    </source>
</evidence>
<accession>A0A0K8SSA9</accession>
<evidence type="ECO:0008006" key="4">
    <source>
        <dbReference type="Google" id="ProtNLM"/>
    </source>
</evidence>
<dbReference type="PANTHER" id="PTHR11328:SF49">
    <property type="entry name" value="MAJOR FACILITATOR SUPERFAMILY DOMAIN-CONTAINING PROTEIN 12-LIKE PROTEIN"/>
    <property type="match status" value="1"/>
</dbReference>
<feature type="transmembrane region" description="Helical" evidence="2">
    <location>
        <begin position="285"/>
        <end position="303"/>
    </location>
</feature>
<keyword evidence="2" id="KW-0472">Membrane</keyword>
<dbReference type="GO" id="GO:0015293">
    <property type="term" value="F:symporter activity"/>
    <property type="evidence" value="ECO:0007669"/>
    <property type="project" value="InterPro"/>
</dbReference>
<reference evidence="3" key="1">
    <citation type="submission" date="2014-09" db="EMBL/GenBank/DDBJ databases">
        <authorList>
            <person name="Magalhaes I.L.F."/>
            <person name="Oliveira U."/>
            <person name="Santos F.R."/>
            <person name="Vidigal T.H.D.A."/>
            <person name="Brescovit A.D."/>
            <person name="Santos A.J."/>
        </authorList>
    </citation>
    <scope>NUCLEOTIDE SEQUENCE</scope>
</reference>
<feature type="transmembrane region" description="Helical" evidence="2">
    <location>
        <begin position="414"/>
        <end position="435"/>
    </location>
</feature>
<feature type="transmembrane region" description="Helical" evidence="2">
    <location>
        <begin position="12"/>
        <end position="31"/>
    </location>
</feature>
<feature type="transmembrane region" description="Helical" evidence="2">
    <location>
        <begin position="151"/>
        <end position="174"/>
    </location>
</feature>
<dbReference type="GO" id="GO:0008643">
    <property type="term" value="P:carbohydrate transport"/>
    <property type="evidence" value="ECO:0007669"/>
    <property type="project" value="InterPro"/>
</dbReference>
<feature type="transmembrane region" description="Helical" evidence="2">
    <location>
        <begin position="376"/>
        <end position="402"/>
    </location>
</feature>
<keyword evidence="2" id="KW-0812">Transmembrane</keyword>
<feature type="transmembrane region" description="Helical" evidence="2">
    <location>
        <begin position="112"/>
        <end position="131"/>
    </location>
</feature>
<dbReference type="Gene3D" id="1.20.1250.20">
    <property type="entry name" value="MFS general substrate transporter like domains"/>
    <property type="match status" value="1"/>
</dbReference>
<sequence length="490" mass="53795">MVLPWVNRIGYGVGHVFNDLCSALWFLYFLLFLGDIDRMSGQLGAVTLLIGQIADAIATPVIGVWSDRGNLGCISRIGKRRSWYLIGNIAVVVTIPFMFSPPLGINSIPNEWLPFYLAVFVIIFQFGWAAVQTVHLALATDLTPLESERTLLLSLRNTFTSICTLAVPCIFLIIQKLTPGCEEQFMPKDAYKFQILVGVVVAIGVSCSLFSGFTMKETSDDHLDNERLVPETNRQTERRSYGQIFRQLDLYKVALLYTGTRLFGNILQTFVNLYISKTLRLPQDAVASIPLSVYTAATISSIIAERMISLIGRKATYFCGMIPGVCASIWMHIGPLSLDPSFFAYGVCSLYGAASSILLVTAISQTTVFIGMDIGNGAFVFGLMSFCDKLFCGLAILVIQSVKPRGDSSFYKDALAYTCGASAIVGMLAILTIFLPSRTGASNASETASNPDAVAESHCQLHTLKELFLLNLSILCHDICWYLPAFRSKK</sequence>
<protein>
    <recommendedName>
        <fullName evidence="4">Major facilitator superfamily domain-containing protein 12</fullName>
    </recommendedName>
</protein>
<proteinExistence type="inferred from homology"/>
<dbReference type="EMBL" id="GBRD01009621">
    <property type="protein sequence ID" value="JAG56203.1"/>
    <property type="molecule type" value="Transcribed_RNA"/>
</dbReference>
<evidence type="ECO:0000313" key="3">
    <source>
        <dbReference type="EMBL" id="JAG56203.1"/>
    </source>
</evidence>
<feature type="transmembrane region" description="Helical" evidence="2">
    <location>
        <begin position="82"/>
        <end position="100"/>
    </location>
</feature>
<name>A0A0K8SSA9_LYGHE</name>
<dbReference type="InterPro" id="IPR036259">
    <property type="entry name" value="MFS_trans_sf"/>
</dbReference>
<feature type="transmembrane region" description="Helical" evidence="2">
    <location>
        <begin position="315"/>
        <end position="336"/>
    </location>
</feature>
<evidence type="ECO:0000256" key="2">
    <source>
        <dbReference type="SAM" id="Phobius"/>
    </source>
</evidence>
<dbReference type="PANTHER" id="PTHR11328">
    <property type="entry name" value="MAJOR FACILITATOR SUPERFAMILY DOMAIN-CONTAINING PROTEIN"/>
    <property type="match status" value="1"/>
</dbReference>
<dbReference type="InterPro" id="IPR039672">
    <property type="entry name" value="MFS_2"/>
</dbReference>
<dbReference type="AlphaFoldDB" id="A0A0K8SSA9"/>
<organism evidence="3">
    <name type="scientific">Lygus hesperus</name>
    <name type="common">Western plant bug</name>
    <dbReference type="NCBI Taxonomy" id="30085"/>
    <lineage>
        <taxon>Eukaryota</taxon>
        <taxon>Metazoa</taxon>
        <taxon>Ecdysozoa</taxon>
        <taxon>Arthropoda</taxon>
        <taxon>Hexapoda</taxon>
        <taxon>Insecta</taxon>
        <taxon>Pterygota</taxon>
        <taxon>Neoptera</taxon>
        <taxon>Paraneoptera</taxon>
        <taxon>Hemiptera</taxon>
        <taxon>Heteroptera</taxon>
        <taxon>Panheteroptera</taxon>
        <taxon>Cimicomorpha</taxon>
        <taxon>Miridae</taxon>
        <taxon>Mirini</taxon>
        <taxon>Lygus</taxon>
    </lineage>
</organism>
<dbReference type="SUPFAM" id="SSF103473">
    <property type="entry name" value="MFS general substrate transporter"/>
    <property type="match status" value="1"/>
</dbReference>
<feature type="transmembrane region" description="Helical" evidence="2">
    <location>
        <begin position="195"/>
        <end position="215"/>
    </location>
</feature>
<keyword evidence="2" id="KW-1133">Transmembrane helix</keyword>
<feature type="transmembrane region" description="Helical" evidence="2">
    <location>
        <begin position="342"/>
        <end position="364"/>
    </location>
</feature>
<dbReference type="GO" id="GO:0005886">
    <property type="term" value="C:plasma membrane"/>
    <property type="evidence" value="ECO:0007669"/>
    <property type="project" value="TreeGrafter"/>
</dbReference>
<feature type="transmembrane region" description="Helical" evidence="2">
    <location>
        <begin position="43"/>
        <end position="62"/>
    </location>
</feature>
<dbReference type="Pfam" id="PF13347">
    <property type="entry name" value="MFS_2"/>
    <property type="match status" value="1"/>
</dbReference>
<comment type="similarity">
    <text evidence="1">Belongs to the major facilitator superfamily.</text>
</comment>